<dbReference type="PROSITE" id="PS50837">
    <property type="entry name" value="NACHT"/>
    <property type="match status" value="1"/>
</dbReference>
<dbReference type="Gene3D" id="3.40.50.300">
    <property type="entry name" value="P-loop containing nucleotide triphosphate hydrolases"/>
    <property type="match status" value="1"/>
</dbReference>
<name>A0AAD6CNW6_9EURO</name>
<evidence type="ECO:0000256" key="4">
    <source>
        <dbReference type="SAM" id="MobiDB-lite"/>
    </source>
</evidence>
<dbReference type="InterPro" id="IPR036322">
    <property type="entry name" value="WD40_repeat_dom_sf"/>
</dbReference>
<dbReference type="PROSITE" id="PS50082">
    <property type="entry name" value="WD_REPEATS_2"/>
    <property type="match status" value="3"/>
</dbReference>
<proteinExistence type="predicted"/>
<dbReference type="PROSITE" id="PS50294">
    <property type="entry name" value="WD_REPEATS_REGION"/>
    <property type="match status" value="2"/>
</dbReference>
<dbReference type="SUPFAM" id="SSF52540">
    <property type="entry name" value="P-loop containing nucleoside triphosphate hydrolases"/>
    <property type="match status" value="1"/>
</dbReference>
<keyword evidence="1 3" id="KW-0853">WD repeat</keyword>
<keyword evidence="7" id="KW-1185">Reference proteome</keyword>
<dbReference type="InterPro" id="IPR019775">
    <property type="entry name" value="WD40_repeat_CS"/>
</dbReference>
<dbReference type="SUPFAM" id="SSF50978">
    <property type="entry name" value="WD40 repeat-like"/>
    <property type="match status" value="1"/>
</dbReference>
<feature type="repeat" description="WD" evidence="3">
    <location>
        <begin position="942"/>
        <end position="983"/>
    </location>
</feature>
<evidence type="ECO:0000313" key="6">
    <source>
        <dbReference type="EMBL" id="KAJ5532254.1"/>
    </source>
</evidence>
<dbReference type="Pfam" id="PF24883">
    <property type="entry name" value="NPHP3_N"/>
    <property type="match status" value="1"/>
</dbReference>
<dbReference type="InterPro" id="IPR015943">
    <property type="entry name" value="WD40/YVTN_repeat-like_dom_sf"/>
</dbReference>
<dbReference type="PANTHER" id="PTHR10039">
    <property type="entry name" value="AMELOGENIN"/>
    <property type="match status" value="1"/>
</dbReference>
<dbReference type="PROSITE" id="PS00678">
    <property type="entry name" value="WD_REPEATS_1"/>
    <property type="match status" value="1"/>
</dbReference>
<comment type="caution">
    <text evidence="6">The sequence shown here is derived from an EMBL/GenBank/DDBJ whole genome shotgun (WGS) entry which is preliminary data.</text>
</comment>
<dbReference type="Pfam" id="PF22939">
    <property type="entry name" value="WHD_GPIID"/>
    <property type="match status" value="1"/>
</dbReference>
<dbReference type="InterPro" id="IPR001680">
    <property type="entry name" value="WD40_rpt"/>
</dbReference>
<dbReference type="InterPro" id="IPR027417">
    <property type="entry name" value="P-loop_NTPase"/>
</dbReference>
<evidence type="ECO:0000259" key="5">
    <source>
        <dbReference type="PROSITE" id="PS50837"/>
    </source>
</evidence>
<dbReference type="GO" id="GO:0072330">
    <property type="term" value="P:monocarboxylic acid biosynthetic process"/>
    <property type="evidence" value="ECO:0007669"/>
    <property type="project" value="UniProtKB-ARBA"/>
</dbReference>
<feature type="repeat" description="WD" evidence="3">
    <location>
        <begin position="1037"/>
        <end position="1078"/>
    </location>
</feature>
<dbReference type="Proteomes" id="UP001220324">
    <property type="component" value="Unassembled WGS sequence"/>
</dbReference>
<dbReference type="InterPro" id="IPR054471">
    <property type="entry name" value="GPIID_WHD"/>
</dbReference>
<evidence type="ECO:0000256" key="1">
    <source>
        <dbReference type="ARBA" id="ARBA00022574"/>
    </source>
</evidence>
<dbReference type="AlphaFoldDB" id="A0AAD6CNW6"/>
<evidence type="ECO:0000256" key="2">
    <source>
        <dbReference type="ARBA" id="ARBA00022737"/>
    </source>
</evidence>
<dbReference type="InterPro" id="IPR007111">
    <property type="entry name" value="NACHT_NTPase"/>
</dbReference>
<organism evidence="6 7">
    <name type="scientific">Penicillium frequentans</name>
    <dbReference type="NCBI Taxonomy" id="3151616"/>
    <lineage>
        <taxon>Eukaryota</taxon>
        <taxon>Fungi</taxon>
        <taxon>Dikarya</taxon>
        <taxon>Ascomycota</taxon>
        <taxon>Pezizomycotina</taxon>
        <taxon>Eurotiomycetes</taxon>
        <taxon>Eurotiomycetidae</taxon>
        <taxon>Eurotiales</taxon>
        <taxon>Aspergillaceae</taxon>
        <taxon>Penicillium</taxon>
    </lineage>
</organism>
<dbReference type="GO" id="GO:0017000">
    <property type="term" value="P:antibiotic biosynthetic process"/>
    <property type="evidence" value="ECO:0007669"/>
    <property type="project" value="UniProtKB-ARBA"/>
</dbReference>
<reference evidence="6 7" key="1">
    <citation type="journal article" date="2023" name="IMA Fungus">
        <title>Comparative genomic study of the Penicillium genus elucidates a diverse pangenome and 15 lateral gene transfer events.</title>
        <authorList>
            <person name="Petersen C."/>
            <person name="Sorensen T."/>
            <person name="Nielsen M.R."/>
            <person name="Sondergaard T.E."/>
            <person name="Sorensen J.L."/>
            <person name="Fitzpatrick D.A."/>
            <person name="Frisvad J.C."/>
            <person name="Nielsen K.L."/>
        </authorList>
    </citation>
    <scope>NUCLEOTIDE SEQUENCE [LARGE SCALE GENOMIC DNA]</scope>
    <source>
        <strain evidence="6 7">IBT 35679</strain>
    </source>
</reference>
<sequence length="1138" mass="128993">MDKFKKWRKQRKPITYVPETPDPTSEVLAPPRYQTNPSPLPVPTSAFKFGLKTIHECSDAVVDICFVHGLTGDRDKTWTAVGQTTPWPKILLPPKLNARVLMYGYDANVARKSVVSSNRLINHAQNLLGDLTADRVFCNASSRPLIFVAHSLGGLVCKKTILLSQNAAEPQSRALFDCLEGIAFMGTPHRGAWMADWAKIPASVFGLVKSTNVMLLDILQRDNQLLDSIQVDFLTMIRRVRESGRAIGIACFFEELPFPVIGKIVTEESATLDGYDIYSIYGNHRDMVRFGSEDDPGFKRLLWKLLTWTSQVGDKTKEKYTFGAEDRACLKDLQTTNPRDDKSRIEATKGGLLRDSYNWALEDKNFLDWHHREKGGGILWVRGDPGKGKTMLLCGIIDEISNTNPGVISFFFCQATDTRLNYATAVLRGLIYMLIDQDPSLISRVRQRYDESGKQLFENPNAWHALSAIFLEMLQHLEEPCLIIDALDECTTGLSSLLDLIVQVSSTHPHVKWIVSSRNWPQIKERMSMIPNNQRMALEMNESSVSEAVKIFIYDRVQQLAKLKRYSQQIFDAVYSYLLLNAQGTFLWVALVCERLASIPRLRTIEKLTAFPPGLDALYERMMQHVCEHEEAPLCKDILGLISTTYRPITIDELTAFIELPEYVLEDGYESLEEIIGYCGSFLTVSENTIFFVHQSAKDYLLEKAKVEIMPAGMEGKHKFILEKSLAIMDKELQQDILSLEKIDGSINPVYEENMALGPLAKIRYACIYWIDHLQDCDQGAAILDYLQNGGLVDRFFSRKFIFWLEALSLLKSVSEGLEDMLNLEALTKPTPLYGQVFDASRFFRYHKHMIEHHPMGIYNSVLLFTPTCSRTKGFFREEQPEWVTIKPAIEDWSPCLQTIAAHEIGVRHLEWAPDGKRLTSLGEEGSIKLWDLTSGRCLSSIQAHTVYGTSINWSHDEKYIASTSFDRKIKIWDPEKEQCLLTLLGHEGPVKAVFWSQDTTHLVSVSWSLKERDFFGFSPLTIKVWDRTVGQCVLTLEGDDSQIRSAFPSYDGKGIVTVTCDGIIKTWNVFSSQTISTRNLFAQFGSLSLWSQDGMNLIHSDWLSNTIRILDPTACLGIKEGTHRDLGFVYERTGVNA</sequence>
<dbReference type="SMART" id="SM00320">
    <property type="entry name" value="WD40"/>
    <property type="match status" value="4"/>
</dbReference>
<feature type="compositionally biased region" description="Basic residues" evidence="4">
    <location>
        <begin position="1"/>
        <end position="12"/>
    </location>
</feature>
<protein>
    <recommendedName>
        <fullName evidence="5">NACHT domain-containing protein</fullName>
    </recommendedName>
</protein>
<dbReference type="InterPro" id="IPR056884">
    <property type="entry name" value="NPHP3-like_N"/>
</dbReference>
<dbReference type="PANTHER" id="PTHR10039:SF14">
    <property type="entry name" value="NACHT DOMAIN-CONTAINING PROTEIN"/>
    <property type="match status" value="1"/>
</dbReference>
<feature type="region of interest" description="Disordered" evidence="4">
    <location>
        <begin position="1"/>
        <end position="25"/>
    </location>
</feature>
<dbReference type="SUPFAM" id="SSF53474">
    <property type="entry name" value="alpha/beta-Hydrolases"/>
    <property type="match status" value="1"/>
</dbReference>
<gene>
    <name evidence="6" type="ORF">N7494_008806</name>
</gene>
<accession>A0AAD6CNW6</accession>
<evidence type="ECO:0000256" key="3">
    <source>
        <dbReference type="PROSITE-ProRule" id="PRU00221"/>
    </source>
</evidence>
<evidence type="ECO:0000313" key="7">
    <source>
        <dbReference type="Proteomes" id="UP001220324"/>
    </source>
</evidence>
<dbReference type="Pfam" id="PF00400">
    <property type="entry name" value="WD40"/>
    <property type="match status" value="4"/>
</dbReference>
<keyword evidence="2" id="KW-0677">Repeat</keyword>
<dbReference type="Gene3D" id="3.40.50.1820">
    <property type="entry name" value="alpha/beta hydrolase"/>
    <property type="match status" value="1"/>
</dbReference>
<feature type="repeat" description="WD" evidence="3">
    <location>
        <begin position="900"/>
        <end position="941"/>
    </location>
</feature>
<dbReference type="Gene3D" id="2.130.10.10">
    <property type="entry name" value="YVTN repeat-like/Quinoprotein amine dehydrogenase"/>
    <property type="match status" value="2"/>
</dbReference>
<feature type="domain" description="NACHT" evidence="5">
    <location>
        <begin position="377"/>
        <end position="593"/>
    </location>
</feature>
<dbReference type="InterPro" id="IPR029058">
    <property type="entry name" value="AB_hydrolase_fold"/>
</dbReference>
<dbReference type="EMBL" id="JAQIZZ010000007">
    <property type="protein sequence ID" value="KAJ5532254.1"/>
    <property type="molecule type" value="Genomic_DNA"/>
</dbReference>